<evidence type="ECO:0000313" key="2">
    <source>
        <dbReference type="EMBL" id="KAF9735838.1"/>
    </source>
</evidence>
<organism evidence="2 3">
    <name type="scientific">Paraphaeosphaeria minitans</name>
    <dbReference type="NCBI Taxonomy" id="565426"/>
    <lineage>
        <taxon>Eukaryota</taxon>
        <taxon>Fungi</taxon>
        <taxon>Dikarya</taxon>
        <taxon>Ascomycota</taxon>
        <taxon>Pezizomycotina</taxon>
        <taxon>Dothideomycetes</taxon>
        <taxon>Pleosporomycetidae</taxon>
        <taxon>Pleosporales</taxon>
        <taxon>Massarineae</taxon>
        <taxon>Didymosphaeriaceae</taxon>
        <taxon>Paraphaeosphaeria</taxon>
    </lineage>
</organism>
<accession>A0A9P6GIR1</accession>
<dbReference type="Proteomes" id="UP000756921">
    <property type="component" value="Unassembled WGS sequence"/>
</dbReference>
<evidence type="ECO:0000313" key="3">
    <source>
        <dbReference type="Proteomes" id="UP000756921"/>
    </source>
</evidence>
<comment type="caution">
    <text evidence="2">The sequence shown here is derived from an EMBL/GenBank/DDBJ whole genome shotgun (WGS) entry which is preliminary data.</text>
</comment>
<feature type="chain" id="PRO_5040445558" evidence="1">
    <location>
        <begin position="21"/>
        <end position="211"/>
    </location>
</feature>
<dbReference type="EMBL" id="WJXW01000005">
    <property type="protein sequence ID" value="KAF9735838.1"/>
    <property type="molecule type" value="Genomic_DNA"/>
</dbReference>
<proteinExistence type="predicted"/>
<protein>
    <submittedName>
        <fullName evidence="2">Uncharacterized protein</fullName>
    </submittedName>
</protein>
<sequence>MTIQIIVSAFALLLLPTASPWPLDVFSTTETLAKRLDKPFVPGASDLRPHLEDVPSSSCMFYTGGTLAAAQQYADDNELFILADLDKDGWAATSQEDEDGQPDYNAECPMSWAFQKQYAEAGVGWGEAERNEYFDNLSEAFAQKCNGDIVLALPPSRQMPGDSVFARVEWPVLQFNPTVNTIRSVVLNTDDDADGTPLSPLEVFWQRCGTA</sequence>
<evidence type="ECO:0000256" key="1">
    <source>
        <dbReference type="SAM" id="SignalP"/>
    </source>
</evidence>
<dbReference type="SUPFAM" id="SSF52309">
    <property type="entry name" value="N-(deoxy)ribosyltransferase-like"/>
    <property type="match status" value="1"/>
</dbReference>
<feature type="signal peptide" evidence="1">
    <location>
        <begin position="1"/>
        <end position="20"/>
    </location>
</feature>
<gene>
    <name evidence="2" type="ORF">PMIN01_05753</name>
</gene>
<name>A0A9P6GIR1_9PLEO</name>
<dbReference type="OrthoDB" id="3731075at2759"/>
<dbReference type="AlphaFoldDB" id="A0A9P6GIR1"/>
<keyword evidence="3" id="KW-1185">Reference proteome</keyword>
<reference evidence="2" key="1">
    <citation type="journal article" date="2020" name="Mol. Plant Microbe Interact.">
        <title>Genome Sequence of the Biocontrol Agent Coniothyrium minitans strain Conio (IMI 134523).</title>
        <authorList>
            <person name="Patel D."/>
            <person name="Shittu T.A."/>
            <person name="Baroncelli R."/>
            <person name="Muthumeenakshi S."/>
            <person name="Osborne T.H."/>
            <person name="Janganan T.K."/>
            <person name="Sreenivasaprasad S."/>
        </authorList>
    </citation>
    <scope>NUCLEOTIDE SEQUENCE</scope>
    <source>
        <strain evidence="2">Conio</strain>
    </source>
</reference>
<keyword evidence="1" id="KW-0732">Signal</keyword>